<name>A0ABT2VTK4_9FLAO</name>
<evidence type="ECO:0000313" key="2">
    <source>
        <dbReference type="EMBL" id="MCU7613331.1"/>
    </source>
</evidence>
<evidence type="ECO:0000259" key="1">
    <source>
        <dbReference type="Pfam" id="PF11738"/>
    </source>
</evidence>
<dbReference type="InterPro" id="IPR037126">
    <property type="entry name" value="PdaC/RsiV-like_sf"/>
</dbReference>
<feature type="domain" description="DUF3298" evidence="1">
    <location>
        <begin position="210"/>
        <end position="255"/>
    </location>
</feature>
<protein>
    <submittedName>
        <fullName evidence="2">DUF3298 and DUF4163 domain-containing protein</fullName>
    </submittedName>
</protein>
<dbReference type="RefSeq" id="WP_262989179.1">
    <property type="nucleotide sequence ID" value="NZ_JAOTEN010000001.1"/>
</dbReference>
<keyword evidence="3" id="KW-1185">Reference proteome</keyword>
<dbReference type="Gene3D" id="3.30.565.40">
    <property type="entry name" value="Fervidobacterium nodosum Rt17-B1 like"/>
    <property type="match status" value="1"/>
</dbReference>
<dbReference type="Pfam" id="PF11738">
    <property type="entry name" value="DUF3298"/>
    <property type="match status" value="1"/>
</dbReference>
<proteinExistence type="predicted"/>
<evidence type="ECO:0000313" key="3">
    <source>
        <dbReference type="Proteomes" id="UP001208114"/>
    </source>
</evidence>
<accession>A0ABT2VTK4</accession>
<dbReference type="Gene3D" id="3.90.640.20">
    <property type="entry name" value="Heat-shock cognate protein, ATPase"/>
    <property type="match status" value="1"/>
</dbReference>
<comment type="caution">
    <text evidence="2">The sequence shown here is derived from an EMBL/GenBank/DDBJ whole genome shotgun (WGS) entry which is preliminary data.</text>
</comment>
<dbReference type="PROSITE" id="PS51257">
    <property type="entry name" value="PROKAR_LIPOPROTEIN"/>
    <property type="match status" value="1"/>
</dbReference>
<dbReference type="EMBL" id="JAOTEN010000001">
    <property type="protein sequence ID" value="MCU7613331.1"/>
    <property type="molecule type" value="Genomic_DNA"/>
</dbReference>
<sequence>MNKTIFILFFFFAFLACKKTEPQAFQTKSEYVKPEQFRIDSIEINDSVRINDFLSVQYTSKLLVFPDIKDKVLLDSIYFQNKDFTDFSKQGLQSSLEKEKNTYFNSVKDSSKEWLSDINRKQTWNSNSSMNVKSNTNDFLQIQYIFSSYEGGAHDNYGFSERVFDLKNKKKLALKDITTMPEARLEALLKRNIDILPSGTTDSQGSVKNSDMLLVDVIPATENFYFDDKNLYFHYSPYEIAAFAAGDLVIPVSWEDLKTTLTPQFRERMKNFQ</sequence>
<reference evidence="3" key="1">
    <citation type="submission" date="2023-07" db="EMBL/GenBank/DDBJ databases">
        <title>Chryseobacterium sp. GMJ5 Genome sequencing and assembly.</title>
        <authorList>
            <person name="Jung Y."/>
        </authorList>
    </citation>
    <scope>NUCLEOTIDE SEQUENCE [LARGE SCALE GENOMIC DNA]</scope>
    <source>
        <strain evidence="3">GMJ5</strain>
    </source>
</reference>
<dbReference type="InterPro" id="IPR021729">
    <property type="entry name" value="DUF3298"/>
</dbReference>
<dbReference type="Proteomes" id="UP001208114">
    <property type="component" value="Unassembled WGS sequence"/>
</dbReference>
<gene>
    <name evidence="2" type="ORF">N0B16_02680</name>
</gene>
<organism evidence="2 3">
    <name type="scientific">Chryseobacterium gilvum</name>
    <dbReference type="NCBI Taxonomy" id="2976534"/>
    <lineage>
        <taxon>Bacteria</taxon>
        <taxon>Pseudomonadati</taxon>
        <taxon>Bacteroidota</taxon>
        <taxon>Flavobacteriia</taxon>
        <taxon>Flavobacteriales</taxon>
        <taxon>Weeksellaceae</taxon>
        <taxon>Chryseobacterium group</taxon>
        <taxon>Chryseobacterium</taxon>
    </lineage>
</organism>